<organism evidence="3 4">
    <name type="scientific">Cutibacterium granulosum</name>
    <dbReference type="NCBI Taxonomy" id="33011"/>
    <lineage>
        <taxon>Bacteria</taxon>
        <taxon>Bacillati</taxon>
        <taxon>Actinomycetota</taxon>
        <taxon>Actinomycetes</taxon>
        <taxon>Propionibacteriales</taxon>
        <taxon>Propionibacteriaceae</taxon>
        <taxon>Cutibacterium</taxon>
    </lineage>
</organism>
<protein>
    <submittedName>
        <fullName evidence="3">Uncharacterized protein conserved in bacteria</fullName>
    </submittedName>
</protein>
<gene>
    <name evidence="3" type="ORF">SAMEA4412665_00197</name>
</gene>
<dbReference type="RefSeq" id="WP_021104085.1">
    <property type="nucleotide sequence ID" value="NZ_LT906441.1"/>
</dbReference>
<feature type="transmembrane region" description="Helical" evidence="2">
    <location>
        <begin position="20"/>
        <end position="41"/>
    </location>
</feature>
<dbReference type="KEGG" id="cgrn:4412665_00197"/>
<keyword evidence="2" id="KW-1133">Transmembrane helix</keyword>
<evidence type="ECO:0000313" key="4">
    <source>
        <dbReference type="Proteomes" id="UP000215332"/>
    </source>
</evidence>
<evidence type="ECO:0000313" key="3">
    <source>
        <dbReference type="EMBL" id="SNV28832.1"/>
    </source>
</evidence>
<sequence length="237" mass="24639">MSPWRGFREPIGPEPARTYWIRRGLVVLIAVLVIALIVWLLSSLAGGSARKGGADPAAASFTPNPSWSDTGWATPINTSASQSASPHTSPQPGTSTPATASPTPTPTASAPRCTATTVNSQVKAKARRFAAGSAVDFTITVTNDSAAACTWDMAALPVELTITSGVDLIWTTAECPAWRPKGTHEIASGKAWSESLSWPGKRAKGCDPIGGTLRPGTYVATGKVKGGGAYQFVFQLS</sequence>
<name>A0A239W3A8_9ACTN</name>
<keyword evidence="2" id="KW-0812">Transmembrane</keyword>
<evidence type="ECO:0000256" key="2">
    <source>
        <dbReference type="SAM" id="Phobius"/>
    </source>
</evidence>
<feature type="compositionally biased region" description="Polar residues" evidence="1">
    <location>
        <begin position="61"/>
        <end position="87"/>
    </location>
</feature>
<dbReference type="AlphaFoldDB" id="A0A239W3A8"/>
<feature type="compositionally biased region" description="Low complexity" evidence="1">
    <location>
        <begin position="88"/>
        <end position="115"/>
    </location>
</feature>
<dbReference type="EMBL" id="LT906441">
    <property type="protein sequence ID" value="SNV28832.1"/>
    <property type="molecule type" value="Genomic_DNA"/>
</dbReference>
<keyword evidence="2" id="KW-0472">Membrane</keyword>
<dbReference type="eggNOG" id="ENOG503304R">
    <property type="taxonomic scope" value="Bacteria"/>
</dbReference>
<dbReference type="Proteomes" id="UP000215332">
    <property type="component" value="Chromosome 1"/>
</dbReference>
<accession>A0A239W3A8</accession>
<evidence type="ECO:0000256" key="1">
    <source>
        <dbReference type="SAM" id="MobiDB-lite"/>
    </source>
</evidence>
<proteinExistence type="predicted"/>
<feature type="region of interest" description="Disordered" evidence="1">
    <location>
        <begin position="52"/>
        <end position="115"/>
    </location>
</feature>
<reference evidence="3 4" key="1">
    <citation type="submission" date="2017-06" db="EMBL/GenBank/DDBJ databases">
        <authorList>
            <consortium name="Pathogen Informatics"/>
        </authorList>
    </citation>
    <scope>NUCLEOTIDE SEQUENCE [LARGE SCALE GENOMIC DNA]</scope>
    <source>
        <strain evidence="3 4">NCTC11865</strain>
    </source>
</reference>